<evidence type="ECO:0000259" key="2">
    <source>
        <dbReference type="Pfam" id="PF07786"/>
    </source>
</evidence>
<proteinExistence type="predicted"/>
<keyword evidence="7" id="KW-1185">Reference proteome</keyword>
<protein>
    <submittedName>
        <fullName evidence="3">Putative membrane protein</fullName>
    </submittedName>
</protein>
<feature type="transmembrane region" description="Helical" evidence="1">
    <location>
        <begin position="116"/>
        <end position="135"/>
    </location>
</feature>
<evidence type="ECO:0000313" key="7">
    <source>
        <dbReference type="Proteomes" id="UP000524535"/>
    </source>
</evidence>
<evidence type="ECO:0000313" key="8">
    <source>
        <dbReference type="Proteomes" id="UP000576087"/>
    </source>
</evidence>
<keyword evidence="1" id="KW-0812">Transmembrane</keyword>
<evidence type="ECO:0000313" key="4">
    <source>
        <dbReference type="EMBL" id="MBB4410100.1"/>
    </source>
</evidence>
<reference evidence="6 7" key="1">
    <citation type="submission" date="2020-08" db="EMBL/GenBank/DDBJ databases">
        <title>Genomic Encyclopedia of Type Strains, Phase IV (KMG-V): Genome sequencing to study the core and pangenomes of soil and plant-associated prokaryotes.</title>
        <authorList>
            <person name="Whitman W."/>
        </authorList>
    </citation>
    <scope>NUCLEOTIDE SEQUENCE [LARGE SCALE GENOMIC DNA]</scope>
    <source>
        <strain evidence="4 7">SEMIA 444</strain>
        <strain evidence="3 6">SEMIA 448</strain>
        <strain evidence="5 8">SEMIA 452</strain>
    </source>
</reference>
<feature type="transmembrane region" description="Helical" evidence="1">
    <location>
        <begin position="142"/>
        <end position="164"/>
    </location>
</feature>
<organism evidence="3 6">
    <name type="scientific">Aliirhizobium cellulosilyticum</name>
    <dbReference type="NCBI Taxonomy" id="393664"/>
    <lineage>
        <taxon>Bacteria</taxon>
        <taxon>Pseudomonadati</taxon>
        <taxon>Pseudomonadota</taxon>
        <taxon>Alphaproteobacteria</taxon>
        <taxon>Hyphomicrobiales</taxon>
        <taxon>Rhizobiaceae</taxon>
        <taxon>Aliirhizobium</taxon>
    </lineage>
</organism>
<dbReference type="Pfam" id="PF07786">
    <property type="entry name" value="HGSNAT_cat"/>
    <property type="match status" value="1"/>
</dbReference>
<evidence type="ECO:0000313" key="5">
    <source>
        <dbReference type="EMBL" id="MBB4444787.1"/>
    </source>
</evidence>
<dbReference type="RefSeq" id="WP_343062254.1">
    <property type="nucleotide sequence ID" value="NZ_JACIGW010000001.1"/>
</dbReference>
<gene>
    <name evidence="4" type="ORF">GGE31_000571</name>
    <name evidence="3" type="ORF">GGE33_001213</name>
    <name evidence="5" type="ORF">GGE35_000569</name>
</gene>
<evidence type="ECO:0000313" key="3">
    <source>
        <dbReference type="EMBL" id="MBB4347505.1"/>
    </source>
</evidence>
<dbReference type="EMBL" id="JACIGW010000001">
    <property type="protein sequence ID" value="MBB4347505.1"/>
    <property type="molecule type" value="Genomic_DNA"/>
</dbReference>
<dbReference type="AlphaFoldDB" id="A0A7W6S6U9"/>
<feature type="transmembrane region" description="Helical" evidence="1">
    <location>
        <begin position="93"/>
        <end position="110"/>
    </location>
</feature>
<evidence type="ECO:0000256" key="1">
    <source>
        <dbReference type="SAM" id="Phobius"/>
    </source>
</evidence>
<sequence>MTAADTPPQPTSERAPRILLIDTLRGIALIAMATYHFTWDIEFFGYVDPGTATQGFFRLYARAIASSFLFLAGVSLVLAHGRDIRWPSFWKRLTIVAGAAIAISIATFFIFPQEWIFFGILHNIALSSLIGLAFLQLPLAIAFAVPVVIVAAMIVDAVVMPGMLQSSLFETRWLAWIGFADFPPRSNDYVPLFPWLAALLMGIAVTRLAIVRGWTGRLAKLQSTDTMLAKAGRHSLIVYLVHQPILLALVYLFSLVSPAPAPDPRLVYMNSCQPSCLRETGDPALCQRFCGCTADKLIAEQLMTPLQNGTINAQDNRVQIMAQECSIDAQQP</sequence>
<feature type="transmembrane region" description="Helical" evidence="1">
    <location>
        <begin position="236"/>
        <end position="256"/>
    </location>
</feature>
<name>A0A7W6S6U9_9HYPH</name>
<evidence type="ECO:0000313" key="6">
    <source>
        <dbReference type="Proteomes" id="UP000520770"/>
    </source>
</evidence>
<dbReference type="EMBL" id="JACIHM010000001">
    <property type="protein sequence ID" value="MBB4444787.1"/>
    <property type="molecule type" value="Genomic_DNA"/>
</dbReference>
<comment type="caution">
    <text evidence="3">The sequence shown here is derived from an EMBL/GenBank/DDBJ whole genome shotgun (WGS) entry which is preliminary data.</text>
</comment>
<dbReference type="Proteomes" id="UP000524535">
    <property type="component" value="Unassembled WGS sequence"/>
</dbReference>
<keyword evidence="1" id="KW-0472">Membrane</keyword>
<feature type="transmembrane region" description="Helical" evidence="1">
    <location>
        <begin position="59"/>
        <end position="81"/>
    </location>
</feature>
<feature type="transmembrane region" description="Helical" evidence="1">
    <location>
        <begin position="192"/>
        <end position="215"/>
    </location>
</feature>
<keyword evidence="1" id="KW-1133">Transmembrane helix</keyword>
<dbReference type="Proteomes" id="UP000576087">
    <property type="component" value="Unassembled WGS sequence"/>
</dbReference>
<dbReference type="EMBL" id="JACIGY010000001">
    <property type="protein sequence ID" value="MBB4410100.1"/>
    <property type="molecule type" value="Genomic_DNA"/>
</dbReference>
<accession>A0A7W6S6U9</accession>
<dbReference type="InterPro" id="IPR012429">
    <property type="entry name" value="HGSNAT_cat"/>
</dbReference>
<feature type="transmembrane region" description="Helical" evidence="1">
    <location>
        <begin position="18"/>
        <end position="39"/>
    </location>
</feature>
<feature type="domain" description="Heparan-alpha-glucosaminide N-acetyltransferase catalytic" evidence="2">
    <location>
        <begin position="17"/>
        <end position="244"/>
    </location>
</feature>
<dbReference type="Proteomes" id="UP000520770">
    <property type="component" value="Unassembled WGS sequence"/>
</dbReference>